<gene>
    <name evidence="2" type="ORF">GUJ93_ZPchr0003g18614</name>
</gene>
<accession>A0A8J5V5P6</accession>
<evidence type="ECO:0000256" key="1">
    <source>
        <dbReference type="SAM" id="Phobius"/>
    </source>
</evidence>
<evidence type="ECO:0000313" key="3">
    <source>
        <dbReference type="Proteomes" id="UP000729402"/>
    </source>
</evidence>
<reference evidence="2" key="1">
    <citation type="journal article" date="2021" name="bioRxiv">
        <title>Whole Genome Assembly and Annotation of Northern Wild Rice, Zizania palustris L., Supports a Whole Genome Duplication in the Zizania Genus.</title>
        <authorList>
            <person name="Haas M."/>
            <person name="Kono T."/>
            <person name="Macchietto M."/>
            <person name="Millas R."/>
            <person name="McGilp L."/>
            <person name="Shao M."/>
            <person name="Duquette J."/>
            <person name="Hirsch C.N."/>
            <person name="Kimball J."/>
        </authorList>
    </citation>
    <scope>NUCLEOTIDE SEQUENCE</scope>
    <source>
        <tissue evidence="2">Fresh leaf tissue</tissue>
    </source>
</reference>
<dbReference type="AlphaFoldDB" id="A0A8J5V5P6"/>
<dbReference type="EMBL" id="JAAALK010000286">
    <property type="protein sequence ID" value="KAG8061247.1"/>
    <property type="molecule type" value="Genomic_DNA"/>
</dbReference>
<evidence type="ECO:0000313" key="2">
    <source>
        <dbReference type="EMBL" id="KAG8061247.1"/>
    </source>
</evidence>
<organism evidence="2 3">
    <name type="scientific">Zizania palustris</name>
    <name type="common">Northern wild rice</name>
    <dbReference type="NCBI Taxonomy" id="103762"/>
    <lineage>
        <taxon>Eukaryota</taxon>
        <taxon>Viridiplantae</taxon>
        <taxon>Streptophyta</taxon>
        <taxon>Embryophyta</taxon>
        <taxon>Tracheophyta</taxon>
        <taxon>Spermatophyta</taxon>
        <taxon>Magnoliopsida</taxon>
        <taxon>Liliopsida</taxon>
        <taxon>Poales</taxon>
        <taxon>Poaceae</taxon>
        <taxon>BOP clade</taxon>
        <taxon>Oryzoideae</taxon>
        <taxon>Oryzeae</taxon>
        <taxon>Zizaniinae</taxon>
        <taxon>Zizania</taxon>
    </lineage>
</organism>
<protein>
    <submittedName>
        <fullName evidence="2">Uncharacterized protein</fullName>
    </submittedName>
</protein>
<name>A0A8J5V5P6_ZIZPA</name>
<proteinExistence type="predicted"/>
<reference evidence="2" key="2">
    <citation type="submission" date="2021-02" db="EMBL/GenBank/DDBJ databases">
        <authorList>
            <person name="Kimball J.A."/>
            <person name="Haas M.W."/>
            <person name="Macchietto M."/>
            <person name="Kono T."/>
            <person name="Duquette J."/>
            <person name="Shao M."/>
        </authorList>
    </citation>
    <scope>NUCLEOTIDE SEQUENCE</scope>
    <source>
        <tissue evidence="2">Fresh leaf tissue</tissue>
    </source>
</reference>
<keyword evidence="1" id="KW-0812">Transmembrane</keyword>
<keyword evidence="3" id="KW-1185">Reference proteome</keyword>
<sequence length="66" mass="6967">MVPPRRLGATGSCSSTASLAPTLARDHDTALFLLLVQLLAPVVLVSVVTLLVPVLWLFCPSLLIIS</sequence>
<keyword evidence="1" id="KW-0472">Membrane</keyword>
<comment type="caution">
    <text evidence="2">The sequence shown here is derived from an EMBL/GenBank/DDBJ whole genome shotgun (WGS) entry which is preliminary data.</text>
</comment>
<feature type="transmembrane region" description="Helical" evidence="1">
    <location>
        <begin position="34"/>
        <end position="58"/>
    </location>
</feature>
<keyword evidence="1" id="KW-1133">Transmembrane helix</keyword>
<dbReference type="Proteomes" id="UP000729402">
    <property type="component" value="Unassembled WGS sequence"/>
</dbReference>